<keyword evidence="2" id="KW-1185">Reference proteome</keyword>
<dbReference type="OrthoDB" id="10444132at2759"/>
<feature type="non-terminal residue" evidence="1">
    <location>
        <position position="75"/>
    </location>
</feature>
<comment type="caution">
    <text evidence="1">The sequence shown here is derived from an EMBL/GenBank/DDBJ whole genome shotgun (WGS) entry which is preliminary data.</text>
</comment>
<proteinExistence type="predicted"/>
<evidence type="ECO:0000313" key="1">
    <source>
        <dbReference type="EMBL" id="CAG8572023.1"/>
    </source>
</evidence>
<protein>
    <submittedName>
        <fullName evidence="1">13640_t:CDS:1</fullName>
    </submittedName>
</protein>
<name>A0A9N9FYI4_9GLOM</name>
<sequence>MADSSNSTQWIEDAILKQLINCFDCSEFSDSEKIGDSSKFSPIVKSEWKSCGLTVALKSLKFDAEEKEAKQFVKE</sequence>
<accession>A0A9N9FYI4</accession>
<evidence type="ECO:0000313" key="2">
    <source>
        <dbReference type="Proteomes" id="UP000789396"/>
    </source>
</evidence>
<reference evidence="1" key="1">
    <citation type="submission" date="2021-06" db="EMBL/GenBank/DDBJ databases">
        <authorList>
            <person name="Kallberg Y."/>
            <person name="Tangrot J."/>
            <person name="Rosling A."/>
        </authorList>
    </citation>
    <scope>NUCLEOTIDE SEQUENCE</scope>
    <source>
        <strain evidence="1">IN212</strain>
    </source>
</reference>
<organism evidence="1 2">
    <name type="scientific">Racocetra fulgida</name>
    <dbReference type="NCBI Taxonomy" id="60492"/>
    <lineage>
        <taxon>Eukaryota</taxon>
        <taxon>Fungi</taxon>
        <taxon>Fungi incertae sedis</taxon>
        <taxon>Mucoromycota</taxon>
        <taxon>Glomeromycotina</taxon>
        <taxon>Glomeromycetes</taxon>
        <taxon>Diversisporales</taxon>
        <taxon>Gigasporaceae</taxon>
        <taxon>Racocetra</taxon>
    </lineage>
</organism>
<dbReference type="EMBL" id="CAJVPZ010006305">
    <property type="protein sequence ID" value="CAG8572023.1"/>
    <property type="molecule type" value="Genomic_DNA"/>
</dbReference>
<dbReference type="Proteomes" id="UP000789396">
    <property type="component" value="Unassembled WGS sequence"/>
</dbReference>
<gene>
    <name evidence="1" type="ORF">RFULGI_LOCUS5497</name>
</gene>
<dbReference type="AlphaFoldDB" id="A0A9N9FYI4"/>